<reference evidence="2" key="1">
    <citation type="submission" date="2021-01" db="EMBL/GenBank/DDBJ databases">
        <authorList>
            <person name="Kaushik A."/>
        </authorList>
    </citation>
    <scope>NUCLEOTIDE SEQUENCE</scope>
    <source>
        <strain evidence="2">AG6-10EEA</strain>
    </source>
</reference>
<feature type="region of interest" description="Disordered" evidence="1">
    <location>
        <begin position="177"/>
        <end position="266"/>
    </location>
</feature>
<dbReference type="AlphaFoldDB" id="A0A8H3AN22"/>
<sequence length="498" mass="54003">MDQPTHTEQVSNALAAYRTYRRQPPAERRLATYIDIIDSIFPPLSSSNSADDLLLLTLLMTDPNTLGHGHTHATDQQLVATTYQPDSKEFHGGLQSGVRPTRAMSHPSLASATHAQATHAASGINRAPVAKQHPSDPPSNINYPMFLTDSSQAYQDMYVEHNVASGRIPAPQFFKSGPVGHNSAPAALLPPTTDYQVSDHLRPRPRPRPRPQPVPNPATVPTPVHATPELGPEPAPVSVPTPIKVHPTTANTNKGKGRAMSTTPCPPAKPIVSIATGSLVGHGLVRFDHTPPRPSGLQIKRCPTPGSTYPASTFISVKPKPEFTFQHHQYPAYIPPISTYRRFGALKSSGRQSSPIDLCASSDAVDEDDLEIVPPAELVDIPEEWDVDGLDEGLGDGDEPDELEGFEEAHQRAASTARSSSPISISNINEILEKGGDPVMDPDALHAFLVAGRRGKLWLLVEKGLIIMHVFDPNAPEDCVKMALRPLNLRRCFRPKRA</sequence>
<protein>
    <submittedName>
        <fullName evidence="2">Uncharacterized protein</fullName>
    </submittedName>
</protein>
<evidence type="ECO:0000256" key="1">
    <source>
        <dbReference type="SAM" id="MobiDB-lite"/>
    </source>
</evidence>
<comment type="caution">
    <text evidence="2">The sequence shown here is derived from an EMBL/GenBank/DDBJ whole genome shotgun (WGS) entry which is preliminary data.</text>
</comment>
<feature type="compositionally biased region" description="Pro residues" evidence="1">
    <location>
        <begin position="210"/>
        <end position="220"/>
    </location>
</feature>
<dbReference type="Proteomes" id="UP000663853">
    <property type="component" value="Unassembled WGS sequence"/>
</dbReference>
<accession>A0A8H3AN22</accession>
<evidence type="ECO:0000313" key="3">
    <source>
        <dbReference type="Proteomes" id="UP000663853"/>
    </source>
</evidence>
<evidence type="ECO:0000313" key="2">
    <source>
        <dbReference type="EMBL" id="CAE6434497.1"/>
    </source>
</evidence>
<dbReference type="EMBL" id="CAJMXA010000528">
    <property type="protein sequence ID" value="CAE6434497.1"/>
    <property type="molecule type" value="Genomic_DNA"/>
</dbReference>
<gene>
    <name evidence="2" type="ORF">RDB_LOCUS28280</name>
</gene>
<proteinExistence type="predicted"/>
<name>A0A8H3AN22_9AGAM</name>
<organism evidence="2 3">
    <name type="scientific">Rhizoctonia solani</name>
    <dbReference type="NCBI Taxonomy" id="456999"/>
    <lineage>
        <taxon>Eukaryota</taxon>
        <taxon>Fungi</taxon>
        <taxon>Dikarya</taxon>
        <taxon>Basidiomycota</taxon>
        <taxon>Agaricomycotina</taxon>
        <taxon>Agaricomycetes</taxon>
        <taxon>Cantharellales</taxon>
        <taxon>Ceratobasidiaceae</taxon>
        <taxon>Rhizoctonia</taxon>
    </lineage>
</organism>